<evidence type="ECO:0008006" key="2">
    <source>
        <dbReference type="Google" id="ProtNLM"/>
    </source>
</evidence>
<dbReference type="EMBL" id="LAZR01027298">
    <property type="protein sequence ID" value="KKL66144.1"/>
    <property type="molecule type" value="Genomic_DNA"/>
</dbReference>
<accession>A0A0F9DWL6</accession>
<dbReference type="Pfam" id="PF05037">
    <property type="entry name" value="DUF669"/>
    <property type="match status" value="1"/>
</dbReference>
<reference evidence="1" key="1">
    <citation type="journal article" date="2015" name="Nature">
        <title>Complex archaea that bridge the gap between prokaryotes and eukaryotes.</title>
        <authorList>
            <person name="Spang A."/>
            <person name="Saw J.H."/>
            <person name="Jorgensen S.L."/>
            <person name="Zaremba-Niedzwiedzka K."/>
            <person name="Martijn J."/>
            <person name="Lind A.E."/>
            <person name="van Eijk R."/>
            <person name="Schleper C."/>
            <person name="Guy L."/>
            <person name="Ettema T.J."/>
        </authorList>
    </citation>
    <scope>NUCLEOTIDE SEQUENCE</scope>
</reference>
<organism evidence="1">
    <name type="scientific">marine sediment metagenome</name>
    <dbReference type="NCBI Taxonomy" id="412755"/>
    <lineage>
        <taxon>unclassified sequences</taxon>
        <taxon>metagenomes</taxon>
        <taxon>ecological metagenomes</taxon>
    </lineage>
</organism>
<sequence>MSDETQGAGFEGGTEGEALVVDMGGVDEEGTFEVLPRAIYPASVSNLTFDYSQNAGNPMWTWELEIDGGEYAGRKFYYHTTFTEGGVPRVKRALIAIGEVELANSKFTPEEVANEGRLIGKNCQIRLDTRPYEGKMRNNVRAILPPGRGDDAGFETGA</sequence>
<dbReference type="InterPro" id="IPR007731">
    <property type="entry name" value="DUF669"/>
</dbReference>
<evidence type="ECO:0000313" key="1">
    <source>
        <dbReference type="EMBL" id="KKL66144.1"/>
    </source>
</evidence>
<dbReference type="AlphaFoldDB" id="A0A0F9DWL6"/>
<gene>
    <name evidence="1" type="ORF">LCGC14_2147930</name>
</gene>
<proteinExistence type="predicted"/>
<comment type="caution">
    <text evidence="1">The sequence shown here is derived from an EMBL/GenBank/DDBJ whole genome shotgun (WGS) entry which is preliminary data.</text>
</comment>
<protein>
    <recommendedName>
        <fullName evidence="2">DUF669 domain-containing protein</fullName>
    </recommendedName>
</protein>
<name>A0A0F9DWL6_9ZZZZ</name>